<dbReference type="Proteomes" id="UP000190896">
    <property type="component" value="Unassembled WGS sequence"/>
</dbReference>
<comment type="catalytic activity">
    <reaction evidence="4">
        <text>L-glutaminyl-[ribosomal protein uL3] + S-adenosyl-L-methionine = N(5)-methyl-L-glutaminyl-[ribosomal protein uL3] + S-adenosyl-L-homocysteine + H(+)</text>
        <dbReference type="Rhea" id="RHEA:45020"/>
        <dbReference type="Rhea" id="RHEA-COMP:11063"/>
        <dbReference type="Rhea" id="RHEA-COMP:11064"/>
        <dbReference type="ChEBI" id="CHEBI:15378"/>
        <dbReference type="ChEBI" id="CHEBI:30011"/>
        <dbReference type="ChEBI" id="CHEBI:57856"/>
        <dbReference type="ChEBI" id="CHEBI:59789"/>
        <dbReference type="ChEBI" id="CHEBI:61891"/>
        <dbReference type="EC" id="2.1.1.298"/>
    </reaction>
</comment>
<dbReference type="GO" id="GO:0032259">
    <property type="term" value="P:methylation"/>
    <property type="evidence" value="ECO:0007669"/>
    <property type="project" value="UniProtKB-KW"/>
</dbReference>
<dbReference type="EMBL" id="MPRJ01000052">
    <property type="protein sequence ID" value="OOZ36160.1"/>
    <property type="molecule type" value="Genomic_DNA"/>
</dbReference>
<comment type="caution">
    <text evidence="6">The sequence shown here is derived from an EMBL/GenBank/DDBJ whole genome shotgun (WGS) entry which is preliminary data.</text>
</comment>
<dbReference type="PANTHER" id="PTHR47806">
    <property type="entry name" value="50S RIBOSOMAL PROTEIN L3 GLUTAMINE METHYLTRANSFERASE"/>
    <property type="match status" value="1"/>
</dbReference>
<dbReference type="InterPro" id="IPR004556">
    <property type="entry name" value="HemK-like"/>
</dbReference>
<comment type="similarity">
    <text evidence="4">Belongs to the protein N5-glutamine methyltransferase family. PrmB subfamily.</text>
</comment>
<keyword evidence="7" id="KW-1185">Reference proteome</keyword>
<evidence type="ECO:0000256" key="3">
    <source>
        <dbReference type="ARBA" id="ARBA00022691"/>
    </source>
</evidence>
<name>A0A1T2KTU3_9GAMM</name>
<dbReference type="PANTHER" id="PTHR47806:SF1">
    <property type="entry name" value="RIBOSOMAL PROTEIN UL3 GLUTAMINE METHYLTRANSFERASE"/>
    <property type="match status" value="1"/>
</dbReference>
<dbReference type="GO" id="GO:0003676">
    <property type="term" value="F:nucleic acid binding"/>
    <property type="evidence" value="ECO:0007669"/>
    <property type="project" value="InterPro"/>
</dbReference>
<evidence type="ECO:0000259" key="5">
    <source>
        <dbReference type="Pfam" id="PF05175"/>
    </source>
</evidence>
<evidence type="ECO:0000256" key="2">
    <source>
        <dbReference type="ARBA" id="ARBA00022679"/>
    </source>
</evidence>
<gene>
    <name evidence="4" type="primary">prmB</name>
    <name evidence="6" type="ORF">BOW51_08515</name>
</gene>
<dbReference type="GO" id="GO:0005840">
    <property type="term" value="C:ribosome"/>
    <property type="evidence" value="ECO:0007669"/>
    <property type="project" value="UniProtKB-KW"/>
</dbReference>
<dbReference type="PROSITE" id="PS00092">
    <property type="entry name" value="N6_MTASE"/>
    <property type="match status" value="1"/>
</dbReference>
<dbReference type="GO" id="GO:0005829">
    <property type="term" value="C:cytosol"/>
    <property type="evidence" value="ECO:0007669"/>
    <property type="project" value="TreeGrafter"/>
</dbReference>
<dbReference type="InterPro" id="IPR029063">
    <property type="entry name" value="SAM-dependent_MTases_sf"/>
</dbReference>
<dbReference type="Gene3D" id="3.40.50.150">
    <property type="entry name" value="Vaccinia Virus protein VP39"/>
    <property type="match status" value="1"/>
</dbReference>
<dbReference type="NCBIfam" id="TIGR03533">
    <property type="entry name" value="L3_gln_methyl"/>
    <property type="match status" value="1"/>
</dbReference>
<feature type="domain" description="Methyltransferase small" evidence="5">
    <location>
        <begin position="130"/>
        <end position="211"/>
    </location>
</feature>
<dbReference type="OrthoDB" id="9800643at2"/>
<keyword evidence="6" id="KW-0689">Ribosomal protein</keyword>
<dbReference type="EC" id="2.1.1.298" evidence="4"/>
<evidence type="ECO:0000313" key="7">
    <source>
        <dbReference type="Proteomes" id="UP000190896"/>
    </source>
</evidence>
<dbReference type="InterPro" id="IPR007848">
    <property type="entry name" value="Small_mtfrase_dom"/>
</dbReference>
<dbReference type="AlphaFoldDB" id="A0A1T2KTU3"/>
<dbReference type="Gene3D" id="1.10.8.10">
    <property type="entry name" value="DNA helicase RuvA subunit, C-terminal domain"/>
    <property type="match status" value="1"/>
</dbReference>
<dbReference type="InterPro" id="IPR002052">
    <property type="entry name" value="DNA_methylase_N6_adenine_CS"/>
</dbReference>
<reference evidence="6 7" key="1">
    <citation type="submission" date="2016-11" db="EMBL/GenBank/DDBJ databases">
        <title>Mixed transmission modes and dynamic genome evolution in an obligate animal-bacterial symbiosis.</title>
        <authorList>
            <person name="Russell S.L."/>
            <person name="Corbett-Detig R.B."/>
            <person name="Cavanaugh C.M."/>
        </authorList>
    </citation>
    <scope>NUCLEOTIDE SEQUENCE [LARGE SCALE GENOMIC DNA]</scope>
    <source>
        <strain evidence="6">Se-Cadez</strain>
    </source>
</reference>
<keyword evidence="1 4" id="KW-0489">Methyltransferase</keyword>
<dbReference type="CDD" id="cd02440">
    <property type="entry name" value="AdoMet_MTases"/>
    <property type="match status" value="1"/>
</dbReference>
<keyword evidence="6" id="KW-0687">Ribonucleoprotein</keyword>
<dbReference type="FunFam" id="3.40.50.150:FF:000042">
    <property type="entry name" value="50S ribosomal protein L3 glutamine methyltransferase"/>
    <property type="match status" value="1"/>
</dbReference>
<dbReference type="RefSeq" id="WP_078487595.1">
    <property type="nucleotide sequence ID" value="NZ_MPRJ01000052.1"/>
</dbReference>
<comment type="function">
    <text evidence="4">Methylates ribosomal protein uL3 on a specific glutamine residue.</text>
</comment>
<proteinExistence type="inferred from homology"/>
<dbReference type="GO" id="GO:0036009">
    <property type="term" value="F:protein-glutamine N-methyltransferase activity"/>
    <property type="evidence" value="ECO:0007669"/>
    <property type="project" value="UniProtKB-UniRule"/>
</dbReference>
<sequence length="296" mass="32753">MTDETDSLLTIRDLIRWGASRFNEAGLFFGHGTDNALDEAMVLVMHALHLKTDLPESYFDTRVTAGERNRVVSLFDRRINERLPAAYLTNDAVFAGLHFYVNEHVLVPRSQIAELIEGGFAPWVEPDSVSRVLDLCTGSGCIAIGCAYAFPDASVDAVDLSPEALAVARVNVARHELGGRVEPIASDLFENLKGRRYDLIVSNPPYVSLEEMDELPDEYLREPAMGLEAGEDGLDIVSRMLREAADYLEPEGVLVVEVGNSDVVLANRYPDVPFLWLEFERGGHGVFVLTADQLNE</sequence>
<dbReference type="SUPFAM" id="SSF53335">
    <property type="entry name" value="S-adenosyl-L-methionine-dependent methyltransferases"/>
    <property type="match status" value="1"/>
</dbReference>
<protein>
    <recommendedName>
        <fullName evidence="4">Ribosomal protein uL3 glutamine methyltransferase</fullName>
        <shortName evidence="4">uL3 MTase</shortName>
        <ecNumber evidence="4">2.1.1.298</ecNumber>
    </recommendedName>
    <alternativeName>
        <fullName evidence="4">N5-glutamine methyltransferase PrmB</fullName>
    </alternativeName>
</protein>
<evidence type="ECO:0000313" key="6">
    <source>
        <dbReference type="EMBL" id="OOZ36160.1"/>
    </source>
</evidence>
<dbReference type="NCBIfam" id="TIGR00536">
    <property type="entry name" value="hemK_fam"/>
    <property type="match status" value="1"/>
</dbReference>
<dbReference type="Pfam" id="PF05175">
    <property type="entry name" value="MTS"/>
    <property type="match status" value="1"/>
</dbReference>
<dbReference type="HAMAP" id="MF_02125">
    <property type="entry name" value="L3_methyltr_PrmB"/>
    <property type="match status" value="1"/>
</dbReference>
<dbReference type="InterPro" id="IPR017127">
    <property type="entry name" value="Ribosome_uL3_MTase"/>
</dbReference>
<evidence type="ECO:0000256" key="1">
    <source>
        <dbReference type="ARBA" id="ARBA00022603"/>
    </source>
</evidence>
<organism evidence="6 7">
    <name type="scientific">Solemya velesiana gill symbiont</name>
    <dbReference type="NCBI Taxonomy" id="1918948"/>
    <lineage>
        <taxon>Bacteria</taxon>
        <taxon>Pseudomonadati</taxon>
        <taxon>Pseudomonadota</taxon>
        <taxon>Gammaproteobacteria</taxon>
        <taxon>sulfur-oxidizing symbionts</taxon>
    </lineage>
</organism>
<dbReference type="PIRSF" id="PIRSF037167">
    <property type="entry name" value="Mtase_YfcB_prd"/>
    <property type="match status" value="1"/>
</dbReference>
<evidence type="ECO:0000256" key="4">
    <source>
        <dbReference type="HAMAP-Rule" id="MF_02125"/>
    </source>
</evidence>
<accession>A0A1T2KTU3</accession>
<keyword evidence="3 4" id="KW-0949">S-adenosyl-L-methionine</keyword>
<keyword evidence="2 4" id="KW-0808">Transferase</keyword>